<evidence type="ECO:0000256" key="19">
    <source>
        <dbReference type="ARBA" id="ARBA00023228"/>
    </source>
</evidence>
<comment type="subcellular location">
    <subcellularLocation>
        <location evidence="1">Endoplasmic reticulum</location>
    </subcellularLocation>
    <subcellularLocation>
        <location evidence="3">Golgi apparatus</location>
    </subcellularLocation>
    <subcellularLocation>
        <location evidence="2">Lysosome</location>
    </subcellularLocation>
    <subcellularLocation>
        <location evidence="4">Secreted</location>
    </subcellularLocation>
</comment>
<dbReference type="GO" id="GO:0046872">
    <property type="term" value="F:metal ion binding"/>
    <property type="evidence" value="ECO:0007669"/>
    <property type="project" value="UniProtKB-KW"/>
</dbReference>
<keyword evidence="14" id="KW-0689">Ribosomal protein</keyword>
<dbReference type="Gene3D" id="3.50.30.30">
    <property type="match status" value="1"/>
</dbReference>
<keyword evidence="15" id="KW-0333">Golgi apparatus</keyword>
<keyword evidence="13 22" id="KW-0862">Zinc</keyword>
<gene>
    <name evidence="27" type="ORF">KVV02_005840</name>
</gene>
<feature type="compositionally biased region" description="Acidic residues" evidence="23">
    <location>
        <begin position="837"/>
        <end position="850"/>
    </location>
</feature>
<feature type="compositionally biased region" description="Basic residues" evidence="23">
    <location>
        <begin position="816"/>
        <end position="834"/>
    </location>
</feature>
<evidence type="ECO:0000256" key="15">
    <source>
        <dbReference type="ARBA" id="ARBA00023034"/>
    </source>
</evidence>
<dbReference type="InterPro" id="IPR022666">
    <property type="entry name" value="Ribosomal_uL2_RNA-bd_dom"/>
</dbReference>
<dbReference type="GO" id="GO:0006412">
    <property type="term" value="P:translation"/>
    <property type="evidence" value="ECO:0007669"/>
    <property type="project" value="InterPro"/>
</dbReference>
<feature type="region of interest" description="Disordered" evidence="23">
    <location>
        <begin position="263"/>
        <end position="282"/>
    </location>
</feature>
<dbReference type="GO" id="GO:0005794">
    <property type="term" value="C:Golgi apparatus"/>
    <property type="evidence" value="ECO:0007669"/>
    <property type="project" value="UniProtKB-SubCell"/>
</dbReference>
<keyword evidence="7" id="KW-0121">Carboxypeptidase</keyword>
<dbReference type="InterPro" id="IPR014726">
    <property type="entry name" value="Ribosomal_uL2_dom3"/>
</dbReference>
<dbReference type="InterPro" id="IPR014722">
    <property type="entry name" value="Rib_uL2_dom2"/>
</dbReference>
<dbReference type="EC" id="3.4.-.-" evidence="22"/>
<dbReference type="GO" id="GO:0015934">
    <property type="term" value="C:large ribosomal subunit"/>
    <property type="evidence" value="ECO:0007669"/>
    <property type="project" value="InterPro"/>
</dbReference>
<comment type="similarity">
    <text evidence="5">Belongs to the universal ribosomal protein uL2 family.</text>
</comment>
<keyword evidence="9 22" id="KW-0479">Metal-binding</keyword>
<dbReference type="Pfam" id="PF03947">
    <property type="entry name" value="Ribosomal_L2_C"/>
    <property type="match status" value="1"/>
</dbReference>
<dbReference type="FunFam" id="2.40.50.140:FF:000020">
    <property type="entry name" value="60S ribosomal protein L2"/>
    <property type="match status" value="1"/>
</dbReference>
<dbReference type="InterPro" id="IPR008991">
    <property type="entry name" value="Translation_prot_SH3-like_sf"/>
</dbReference>
<evidence type="ECO:0000259" key="25">
    <source>
        <dbReference type="SMART" id="SM01382"/>
    </source>
</evidence>
<keyword evidence="8 22" id="KW-0645">Protease</keyword>
<evidence type="ECO:0000256" key="23">
    <source>
        <dbReference type="SAM" id="MobiDB-lite"/>
    </source>
</evidence>
<dbReference type="InterPro" id="IPR007484">
    <property type="entry name" value="Peptidase_M28"/>
</dbReference>
<keyword evidence="17" id="KW-0865">Zymogen</keyword>
<feature type="transmembrane region" description="Helical" evidence="24">
    <location>
        <begin position="327"/>
        <end position="346"/>
    </location>
</feature>
<accession>A0A9P8A2J9</accession>
<organism evidence="27 28">
    <name type="scientific">Mortierella alpina</name>
    <name type="common">Oleaginous fungus</name>
    <name type="synonym">Mortierella renispora</name>
    <dbReference type="NCBI Taxonomy" id="64518"/>
    <lineage>
        <taxon>Eukaryota</taxon>
        <taxon>Fungi</taxon>
        <taxon>Fungi incertae sedis</taxon>
        <taxon>Mucoromycota</taxon>
        <taxon>Mortierellomycotina</taxon>
        <taxon>Mortierellomycetes</taxon>
        <taxon>Mortierellales</taxon>
        <taxon>Mortierellaceae</taxon>
        <taxon>Mortierella</taxon>
    </lineage>
</organism>
<evidence type="ECO:0000256" key="18">
    <source>
        <dbReference type="ARBA" id="ARBA00023180"/>
    </source>
</evidence>
<feature type="compositionally biased region" description="Low complexity" evidence="23">
    <location>
        <begin position="296"/>
        <end position="305"/>
    </location>
</feature>
<dbReference type="Gene3D" id="2.30.30.30">
    <property type="match status" value="1"/>
</dbReference>
<dbReference type="InterPro" id="IPR039866">
    <property type="entry name" value="CPQ"/>
</dbReference>
<feature type="domain" description="Large ribosomal subunit protein uL2 RNA-binding" evidence="26">
    <location>
        <begin position="14"/>
        <end position="93"/>
    </location>
</feature>
<evidence type="ECO:0000256" key="8">
    <source>
        <dbReference type="ARBA" id="ARBA00022670"/>
    </source>
</evidence>
<keyword evidence="18" id="KW-0325">Glycoprotein</keyword>
<dbReference type="SUPFAM" id="SSF50104">
    <property type="entry name" value="Translation proteins SH3-like domain"/>
    <property type="match status" value="1"/>
</dbReference>
<evidence type="ECO:0000256" key="21">
    <source>
        <dbReference type="ARBA" id="ARBA00025833"/>
    </source>
</evidence>
<dbReference type="InterPro" id="IPR023672">
    <property type="entry name" value="Ribosomal_uL2_arc_euk"/>
</dbReference>
<evidence type="ECO:0000256" key="2">
    <source>
        <dbReference type="ARBA" id="ARBA00004371"/>
    </source>
</evidence>
<dbReference type="PROSITE" id="PS00467">
    <property type="entry name" value="RIBOSOMAL_L2"/>
    <property type="match status" value="1"/>
</dbReference>
<evidence type="ECO:0000256" key="3">
    <source>
        <dbReference type="ARBA" id="ARBA00004555"/>
    </source>
</evidence>
<keyword evidence="11 22" id="KW-0378">Hydrolase</keyword>
<proteinExistence type="inferred from homology"/>
<dbReference type="Pfam" id="PF04389">
    <property type="entry name" value="Peptidase_M28"/>
    <property type="match status" value="1"/>
</dbReference>
<dbReference type="InterPro" id="IPR012340">
    <property type="entry name" value="NA-bd_OB-fold"/>
</dbReference>
<dbReference type="FunFam" id="4.10.950.10:FF:000002">
    <property type="entry name" value="60S ribosomal protein L2"/>
    <property type="match status" value="1"/>
</dbReference>
<dbReference type="SUPFAM" id="SSF50249">
    <property type="entry name" value="Nucleic acid-binding proteins"/>
    <property type="match status" value="1"/>
</dbReference>
<keyword evidence="24" id="KW-0472">Membrane</keyword>
<evidence type="ECO:0000313" key="27">
    <source>
        <dbReference type="EMBL" id="KAG9323133.1"/>
    </source>
</evidence>
<dbReference type="AlphaFoldDB" id="A0A9P8A2J9"/>
<keyword evidence="24" id="KW-1133">Transmembrane helix</keyword>
<dbReference type="SUPFAM" id="SSF53187">
    <property type="entry name" value="Zn-dependent exopeptidases"/>
    <property type="match status" value="1"/>
</dbReference>
<feature type="region of interest" description="Disordered" evidence="23">
    <location>
        <begin position="296"/>
        <end position="316"/>
    </location>
</feature>
<dbReference type="SMART" id="SM01382">
    <property type="entry name" value="Ribosomal_L2_C"/>
    <property type="match status" value="1"/>
</dbReference>
<evidence type="ECO:0000256" key="13">
    <source>
        <dbReference type="ARBA" id="ARBA00022833"/>
    </source>
</evidence>
<comment type="subunit">
    <text evidence="21">Homodimer. The monomeric form is inactive while the homodimer is active.</text>
</comment>
<keyword evidence="16" id="KW-0482">Metalloprotease</keyword>
<dbReference type="PANTHER" id="PTHR12053:SF3">
    <property type="entry name" value="CARBOXYPEPTIDASE Q"/>
    <property type="match status" value="1"/>
</dbReference>
<dbReference type="GO" id="GO:0043171">
    <property type="term" value="P:peptide catabolic process"/>
    <property type="evidence" value="ECO:0007669"/>
    <property type="project" value="TreeGrafter"/>
</dbReference>
<evidence type="ECO:0000256" key="5">
    <source>
        <dbReference type="ARBA" id="ARBA00005636"/>
    </source>
</evidence>
<evidence type="ECO:0000256" key="4">
    <source>
        <dbReference type="ARBA" id="ARBA00004613"/>
    </source>
</evidence>
<dbReference type="Gene3D" id="4.10.950.10">
    <property type="entry name" value="Ribosomal protein L2, domain 3"/>
    <property type="match status" value="1"/>
</dbReference>
<evidence type="ECO:0000313" key="28">
    <source>
        <dbReference type="Proteomes" id="UP000717515"/>
    </source>
</evidence>
<evidence type="ECO:0000256" key="14">
    <source>
        <dbReference type="ARBA" id="ARBA00022980"/>
    </source>
</evidence>
<keyword evidence="20" id="KW-0687">Ribonucleoprotein</keyword>
<dbReference type="InterPro" id="IPR022669">
    <property type="entry name" value="Ribosomal_uL2_C"/>
</dbReference>
<evidence type="ECO:0000256" key="9">
    <source>
        <dbReference type="ARBA" id="ARBA00022723"/>
    </source>
</evidence>
<evidence type="ECO:0000256" key="20">
    <source>
        <dbReference type="ARBA" id="ARBA00023274"/>
    </source>
</evidence>
<keyword evidence="10" id="KW-0732">Signal</keyword>
<evidence type="ECO:0000256" key="6">
    <source>
        <dbReference type="ARBA" id="ARBA00022525"/>
    </source>
</evidence>
<keyword evidence="12" id="KW-0256">Endoplasmic reticulum</keyword>
<reference evidence="27" key="1">
    <citation type="submission" date="2021-07" db="EMBL/GenBank/DDBJ databases">
        <title>Draft genome of Mortierella alpina, strain LL118, isolated from an aspen leaf litter sample.</title>
        <authorList>
            <person name="Yang S."/>
            <person name="Vinatzer B.A."/>
        </authorList>
    </citation>
    <scope>NUCLEOTIDE SEQUENCE</scope>
    <source>
        <strain evidence="27">LL118</strain>
    </source>
</reference>
<dbReference type="Proteomes" id="UP000717515">
    <property type="component" value="Unassembled WGS sequence"/>
</dbReference>
<sequence>MAKMGRVIRAQRKGPGGIFKSHTRLRKGAAKLRSLDFAERTGYIRGIVKEVIHDPGRGAPLAKVQFRDPYRYKMRTETFIATEGTYTGQFIYCGKKAALNIGNVLPLGSMPEGTVVCNVEETVGDRGALARTSGGYATVIGHNTDDGKTRIKLPSGAKKVVFSTARATVGIVAGGGRIDKPLLKAGRAYHKYRVKRNSWPKTRGVAMNPVDHPHGGGNHQHIGHASTIARDAVPGQKSGLIAARRTGLLRGSKKLKDEALSHLPTNPLLLPPSPPSFHATTMSEKKQYSLLPTTAEDAGDATTAEQHQHQHQQQDAKALHRRKLRMGFYKLSLFVLAFYLFFWVLVDVDDHDPDDGSHPRHRHHRHGKKVKDHKKRPSKYAFESHVQANVDTLIAGSLESSIVWDRLAEMTDTFGNRVAGSEALEKSIDWIVERLKADGLSVTTEDVVVDDWQRNQESLYFLSPTRGPVKLHMLGLGFSAPTPDPKNGLKAEIIVVTSKQQLDQLGESGHLKGRIVLFNKPFESYSTDVVFRVQGAIWAQEYGAVAVLVRSIGPLSLQSTHTGSSTAAKIPAASISIEDAQLLDRSLKRHQQDPARFPDWPKVHLTMSATTHLQSKISRNIIAELKGRETPDEIVVIGGHIDSWDVGSGAVDDGAGCFIAWEALRQLSKLDQPPRRTVRTVFWTSEENGSPGGRVYAANHPETNTTRHVFAFESDNGVFDPYGISFTPGQLATEKESRSFDFLQAAGNQFLGSRKDLGYAGAGRHVMPNGGGADINPLCKQGVACAHFIPADPFPKPYSTSPYYIQENEDEDDQSRRRRKHHRKHHHKHGRRHHHDDDDDEDEDGDDESIDPPRRPVDHGYFYYHHTEADSMGAFTPDQVKNSAAVMAVWTYIAAETQHEL</sequence>
<dbReference type="Pfam" id="PF00181">
    <property type="entry name" value="Ribosomal_L2_N"/>
    <property type="match status" value="1"/>
</dbReference>
<dbReference type="SMART" id="SM01383">
    <property type="entry name" value="Ribosomal_L2"/>
    <property type="match status" value="1"/>
</dbReference>
<evidence type="ECO:0000259" key="26">
    <source>
        <dbReference type="SMART" id="SM01383"/>
    </source>
</evidence>
<dbReference type="EMBL" id="JAIFTL010000114">
    <property type="protein sequence ID" value="KAG9323133.1"/>
    <property type="molecule type" value="Genomic_DNA"/>
</dbReference>
<dbReference type="InterPro" id="IPR022671">
    <property type="entry name" value="Ribosomal_uL2_CS"/>
</dbReference>
<evidence type="ECO:0000256" key="1">
    <source>
        <dbReference type="ARBA" id="ARBA00004240"/>
    </source>
</evidence>
<evidence type="ECO:0000256" key="22">
    <source>
        <dbReference type="RuleBase" id="RU361240"/>
    </source>
</evidence>
<dbReference type="GO" id="GO:0005783">
    <property type="term" value="C:endoplasmic reticulum"/>
    <property type="evidence" value="ECO:0007669"/>
    <property type="project" value="UniProtKB-SubCell"/>
</dbReference>
<dbReference type="Gene3D" id="3.40.630.10">
    <property type="entry name" value="Zn peptidases"/>
    <property type="match status" value="1"/>
</dbReference>
<name>A0A9P8A2J9_MORAP</name>
<dbReference type="GO" id="GO:0003735">
    <property type="term" value="F:structural constituent of ribosome"/>
    <property type="evidence" value="ECO:0007669"/>
    <property type="project" value="InterPro"/>
</dbReference>
<keyword evidence="24" id="KW-0812">Transmembrane</keyword>
<evidence type="ECO:0000256" key="17">
    <source>
        <dbReference type="ARBA" id="ARBA00023145"/>
    </source>
</evidence>
<evidence type="ECO:0000256" key="7">
    <source>
        <dbReference type="ARBA" id="ARBA00022645"/>
    </source>
</evidence>
<dbReference type="GO" id="GO:0006508">
    <property type="term" value="P:proteolysis"/>
    <property type="evidence" value="ECO:0007669"/>
    <property type="project" value="UniProtKB-KW"/>
</dbReference>
<dbReference type="GO" id="GO:0004180">
    <property type="term" value="F:carboxypeptidase activity"/>
    <property type="evidence" value="ECO:0007669"/>
    <property type="project" value="UniProtKB-KW"/>
</dbReference>
<evidence type="ECO:0000256" key="16">
    <source>
        <dbReference type="ARBA" id="ARBA00023049"/>
    </source>
</evidence>
<dbReference type="FunFam" id="2.30.30.30:FF:000006">
    <property type="entry name" value="60S ribosomal protein L8"/>
    <property type="match status" value="1"/>
</dbReference>
<comment type="similarity">
    <text evidence="22">Belongs to the peptidase M28 family.</text>
</comment>
<feature type="region of interest" description="Disordered" evidence="23">
    <location>
        <begin position="797"/>
        <end position="860"/>
    </location>
</feature>
<evidence type="ECO:0000256" key="11">
    <source>
        <dbReference type="ARBA" id="ARBA00022801"/>
    </source>
</evidence>
<dbReference type="GO" id="GO:0003723">
    <property type="term" value="F:RNA binding"/>
    <property type="evidence" value="ECO:0007669"/>
    <property type="project" value="InterPro"/>
</dbReference>
<feature type="compositionally biased region" description="Basic residues" evidence="23">
    <location>
        <begin position="359"/>
        <end position="378"/>
    </location>
</feature>
<evidence type="ECO:0000256" key="12">
    <source>
        <dbReference type="ARBA" id="ARBA00022824"/>
    </source>
</evidence>
<protein>
    <recommendedName>
        <fullName evidence="22">Peptide hydrolase</fullName>
        <ecNumber evidence="22">3.4.-.-</ecNumber>
    </recommendedName>
</protein>
<feature type="region of interest" description="Disordered" evidence="23">
    <location>
        <begin position="353"/>
        <end position="378"/>
    </location>
</feature>
<dbReference type="NCBIfam" id="NF007180">
    <property type="entry name" value="PRK09612.1"/>
    <property type="match status" value="1"/>
</dbReference>
<evidence type="ECO:0000256" key="24">
    <source>
        <dbReference type="SAM" id="Phobius"/>
    </source>
</evidence>
<comment type="caution">
    <text evidence="27">The sequence shown here is derived from an EMBL/GenBank/DDBJ whole genome shotgun (WGS) entry which is preliminary data.</text>
</comment>
<feature type="domain" description="Large ribosomal subunit protein uL2 C-terminal" evidence="25">
    <location>
        <begin position="99"/>
        <end position="234"/>
    </location>
</feature>
<dbReference type="GO" id="GO:0070573">
    <property type="term" value="F:metallodipeptidase activity"/>
    <property type="evidence" value="ECO:0007669"/>
    <property type="project" value="InterPro"/>
</dbReference>
<keyword evidence="6" id="KW-0964">Secreted</keyword>
<dbReference type="PANTHER" id="PTHR12053">
    <property type="entry name" value="PROTEASE FAMILY M28 PLASMA GLUTAMATE CARBOXYPEPTIDASE-RELATED"/>
    <property type="match status" value="1"/>
</dbReference>
<keyword evidence="19" id="KW-0458">Lysosome</keyword>
<evidence type="ECO:0000256" key="10">
    <source>
        <dbReference type="ARBA" id="ARBA00022729"/>
    </source>
</evidence>
<dbReference type="Gene3D" id="2.40.50.140">
    <property type="entry name" value="Nucleic acid-binding proteins"/>
    <property type="match status" value="1"/>
</dbReference>
<dbReference type="GO" id="GO:0005615">
    <property type="term" value="C:extracellular space"/>
    <property type="evidence" value="ECO:0007669"/>
    <property type="project" value="TreeGrafter"/>
</dbReference>
<feature type="compositionally biased region" description="Basic and acidic residues" evidence="23">
    <location>
        <begin position="306"/>
        <end position="316"/>
    </location>
</feature>
<dbReference type="InterPro" id="IPR046450">
    <property type="entry name" value="PA_dom_sf"/>
</dbReference>
<dbReference type="SUPFAM" id="SSF52025">
    <property type="entry name" value="PA domain"/>
    <property type="match status" value="1"/>
</dbReference>